<gene>
    <name evidence="1" type="ORF">C900_00723</name>
</gene>
<keyword evidence="2" id="KW-1185">Reference proteome</keyword>
<dbReference type="eggNOG" id="ENOG50331WY">
    <property type="taxonomic scope" value="Bacteria"/>
</dbReference>
<comment type="caution">
    <text evidence="1">The sequence shown here is derived from an EMBL/GenBank/DDBJ whole genome shotgun (WGS) entry which is preliminary data.</text>
</comment>
<dbReference type="Proteomes" id="UP000011135">
    <property type="component" value="Unassembled WGS sequence"/>
</dbReference>
<reference evidence="1 2" key="1">
    <citation type="submission" date="2012-12" db="EMBL/GenBank/DDBJ databases">
        <title>Genome assembly of Fulvivirga imtechensis AK7.</title>
        <authorList>
            <person name="Nupur N."/>
            <person name="Khatri I."/>
            <person name="Kumar R."/>
            <person name="Subramanian S."/>
            <person name="Pinnaka A."/>
        </authorList>
    </citation>
    <scope>NUCLEOTIDE SEQUENCE [LARGE SCALE GENOMIC DNA]</scope>
    <source>
        <strain evidence="1 2">AK7</strain>
    </source>
</reference>
<dbReference type="OrthoDB" id="249246at2"/>
<name>L8JL64_9BACT</name>
<sequence length="185" mass="21512">MSKLLIFLLFMPIIVHGQEKLVKTKISDEITVSLPKNFYAMSQSDMAQRYPSVRKPVGAYTNDARMVDFSVNISATQWRESDVEIAKEFFKASLVNLYDRVNFIQEDIKVINNRKFIVFEFESRIEGDRLSLDKKEPIRKYTYIQYLIMNGKTLVFSFNSPVQLKGQWQPVVPEIMNSVKVKNGI</sequence>
<organism evidence="1 2">
    <name type="scientific">Fulvivirga imtechensis AK7</name>
    <dbReference type="NCBI Taxonomy" id="1237149"/>
    <lineage>
        <taxon>Bacteria</taxon>
        <taxon>Pseudomonadati</taxon>
        <taxon>Bacteroidota</taxon>
        <taxon>Cytophagia</taxon>
        <taxon>Cytophagales</taxon>
        <taxon>Fulvivirgaceae</taxon>
        <taxon>Fulvivirga</taxon>
    </lineage>
</organism>
<dbReference type="STRING" id="1237149.C900_00723"/>
<protein>
    <recommendedName>
        <fullName evidence="3">DUF1795 domain-containing protein</fullName>
    </recommendedName>
</protein>
<accession>L8JL64</accession>
<dbReference type="RefSeq" id="WP_009583645.1">
    <property type="nucleotide sequence ID" value="NZ_AMZN01000139.1"/>
</dbReference>
<evidence type="ECO:0000313" key="1">
    <source>
        <dbReference type="EMBL" id="ELR68147.1"/>
    </source>
</evidence>
<proteinExistence type="predicted"/>
<dbReference type="EMBL" id="AMZN01000139">
    <property type="protein sequence ID" value="ELR68147.1"/>
    <property type="molecule type" value="Genomic_DNA"/>
</dbReference>
<dbReference type="AlphaFoldDB" id="L8JL64"/>
<evidence type="ECO:0000313" key="2">
    <source>
        <dbReference type="Proteomes" id="UP000011135"/>
    </source>
</evidence>
<evidence type="ECO:0008006" key="3">
    <source>
        <dbReference type="Google" id="ProtNLM"/>
    </source>
</evidence>